<dbReference type="InterPro" id="IPR047200">
    <property type="entry name" value="MFS_YcaD-like"/>
</dbReference>
<dbReference type="InterPro" id="IPR011701">
    <property type="entry name" value="MFS"/>
</dbReference>
<feature type="transmembrane region" description="Helical" evidence="6">
    <location>
        <begin position="74"/>
        <end position="93"/>
    </location>
</feature>
<dbReference type="InterPro" id="IPR005828">
    <property type="entry name" value="MFS_sugar_transport-like"/>
</dbReference>
<accession>A0A9X5B4N1</accession>
<feature type="transmembrane region" description="Helical" evidence="6">
    <location>
        <begin position="6"/>
        <end position="30"/>
    </location>
</feature>
<dbReference type="Proteomes" id="UP000460751">
    <property type="component" value="Unassembled WGS sequence"/>
</dbReference>
<feature type="transmembrane region" description="Helical" evidence="6">
    <location>
        <begin position="237"/>
        <end position="255"/>
    </location>
</feature>
<comment type="subcellular location">
    <subcellularLocation>
        <location evidence="1">Membrane</location>
    </subcellularLocation>
</comment>
<evidence type="ECO:0000259" key="7">
    <source>
        <dbReference type="PROSITE" id="PS50850"/>
    </source>
</evidence>
<feature type="transmembrane region" description="Helical" evidence="6">
    <location>
        <begin position="204"/>
        <end position="225"/>
    </location>
</feature>
<feature type="transmembrane region" description="Helical" evidence="6">
    <location>
        <begin position="99"/>
        <end position="120"/>
    </location>
</feature>
<feature type="domain" description="Major facilitator superfamily (MFS) profile" evidence="7">
    <location>
        <begin position="3"/>
        <end position="382"/>
    </location>
</feature>
<dbReference type="GO" id="GO:0005886">
    <property type="term" value="C:plasma membrane"/>
    <property type="evidence" value="ECO:0007669"/>
    <property type="project" value="TreeGrafter"/>
</dbReference>
<name>A0A9X5B4N1_9GAMM</name>
<evidence type="ECO:0000256" key="2">
    <source>
        <dbReference type="ARBA" id="ARBA00022692"/>
    </source>
</evidence>
<keyword evidence="3 6" id="KW-1133">Transmembrane helix</keyword>
<keyword evidence="2 6" id="KW-0812">Transmembrane</keyword>
<dbReference type="InterPro" id="IPR036259">
    <property type="entry name" value="MFS_trans_sf"/>
</dbReference>
<dbReference type="Gene3D" id="1.20.1250.20">
    <property type="entry name" value="MFS general substrate transporter like domains"/>
    <property type="match status" value="2"/>
</dbReference>
<feature type="transmembrane region" description="Helical" evidence="6">
    <location>
        <begin position="267"/>
        <end position="285"/>
    </location>
</feature>
<feature type="compositionally biased region" description="Acidic residues" evidence="5">
    <location>
        <begin position="407"/>
        <end position="424"/>
    </location>
</feature>
<keyword evidence="4 6" id="KW-0472">Membrane</keyword>
<dbReference type="GO" id="GO:0022857">
    <property type="term" value="F:transmembrane transporter activity"/>
    <property type="evidence" value="ECO:0007669"/>
    <property type="project" value="InterPro"/>
</dbReference>
<keyword evidence="9" id="KW-1185">Reference proteome</keyword>
<gene>
    <name evidence="8" type="ORF">GLW01_00465</name>
</gene>
<proteinExistence type="predicted"/>
<feature type="transmembrane region" description="Helical" evidence="6">
    <location>
        <begin position="291"/>
        <end position="313"/>
    </location>
</feature>
<evidence type="ECO:0000313" key="8">
    <source>
        <dbReference type="EMBL" id="MYL25257.1"/>
    </source>
</evidence>
<evidence type="ECO:0000256" key="5">
    <source>
        <dbReference type="SAM" id="MobiDB-lite"/>
    </source>
</evidence>
<feature type="transmembrane region" description="Helical" evidence="6">
    <location>
        <begin position="325"/>
        <end position="347"/>
    </location>
</feature>
<feature type="transmembrane region" description="Helical" evidence="6">
    <location>
        <begin position="359"/>
        <end position="376"/>
    </location>
</feature>
<feature type="transmembrane region" description="Helical" evidence="6">
    <location>
        <begin position="132"/>
        <end position="150"/>
    </location>
</feature>
<dbReference type="EMBL" id="WMEX01000001">
    <property type="protein sequence ID" value="MYL25257.1"/>
    <property type="molecule type" value="Genomic_DNA"/>
</dbReference>
<feature type="transmembrane region" description="Helical" evidence="6">
    <location>
        <begin position="162"/>
        <end position="183"/>
    </location>
</feature>
<dbReference type="CDD" id="cd17477">
    <property type="entry name" value="MFS_YcaD_like"/>
    <property type="match status" value="1"/>
</dbReference>
<evidence type="ECO:0000313" key="9">
    <source>
        <dbReference type="Proteomes" id="UP000460751"/>
    </source>
</evidence>
<sequence>MERQFWVSITALMFSIGVLLLGVGLMGTLLSVRLSFEDMSGQAKGLVLSAYYIGLVIGSQKGGWVIRQAGHIRAFAIFAALCTVAILLQGLYVTGVSWFLLRILIGFSTSGIYMVVESWLNERAEPSNRGTVFSAYQIITYAGIGMGQFLMHLGDPQGPELFMIVGVLFALCLVPVALSRASNPPEPLAQARMALGQTWRDSHLAVITCLGAGLLSGAVYTLIPLAALRMNLAVSDVAPLMAGLVLGGVALQWPIGHFSDRFGRRPLILLVAAATTLITAAMMAAAGRVPLWPLVGLSALLGGFVFTLYPLSVALANDSQDEGDFVGVSAALIFLWGIGAAISPILGGSILARTPPGGVFIYMGVISALVAVAALVQRRHFERIRSPFRMMTRSAPTLVELDPRAYEEEDAGPETEPEPPEWYR</sequence>
<dbReference type="Pfam" id="PF00083">
    <property type="entry name" value="Sugar_tr"/>
    <property type="match status" value="1"/>
</dbReference>
<comment type="caution">
    <text evidence="8">The sequence shown here is derived from an EMBL/GenBank/DDBJ whole genome shotgun (WGS) entry which is preliminary data.</text>
</comment>
<dbReference type="PANTHER" id="PTHR23521">
    <property type="entry name" value="TRANSPORTER MFS SUPERFAMILY"/>
    <property type="match status" value="1"/>
</dbReference>
<dbReference type="PANTHER" id="PTHR23521:SF3">
    <property type="entry name" value="MFS TRANSPORTER"/>
    <property type="match status" value="1"/>
</dbReference>
<dbReference type="InterPro" id="IPR020846">
    <property type="entry name" value="MFS_dom"/>
</dbReference>
<feature type="region of interest" description="Disordered" evidence="5">
    <location>
        <begin position="402"/>
        <end position="424"/>
    </location>
</feature>
<dbReference type="Pfam" id="PF07690">
    <property type="entry name" value="MFS_1"/>
    <property type="match status" value="1"/>
</dbReference>
<evidence type="ECO:0000256" key="4">
    <source>
        <dbReference type="ARBA" id="ARBA00023136"/>
    </source>
</evidence>
<dbReference type="AlphaFoldDB" id="A0A9X5B4N1"/>
<evidence type="ECO:0000256" key="3">
    <source>
        <dbReference type="ARBA" id="ARBA00022989"/>
    </source>
</evidence>
<organism evidence="8 9">
    <name type="scientific">Vreelandella halophila</name>
    <dbReference type="NCBI Taxonomy" id="86177"/>
    <lineage>
        <taxon>Bacteria</taxon>
        <taxon>Pseudomonadati</taxon>
        <taxon>Pseudomonadota</taxon>
        <taxon>Gammaproteobacteria</taxon>
        <taxon>Oceanospirillales</taxon>
        <taxon>Halomonadaceae</taxon>
        <taxon>Vreelandella</taxon>
    </lineage>
</organism>
<protein>
    <submittedName>
        <fullName evidence="8">MFS transporter</fullName>
    </submittedName>
</protein>
<reference evidence="8 9" key="1">
    <citation type="submission" date="2019-11" db="EMBL/GenBank/DDBJ databases">
        <title>Genome sequences of 17 halophilic strains isolated from different environments.</title>
        <authorList>
            <person name="Furrow R.E."/>
        </authorList>
    </citation>
    <scope>NUCLEOTIDE SEQUENCE [LARGE SCALE GENOMIC DNA]</scope>
    <source>
        <strain evidence="8 9">22507_15_FS</strain>
    </source>
</reference>
<dbReference type="OrthoDB" id="9810614at2"/>
<evidence type="ECO:0000256" key="1">
    <source>
        <dbReference type="ARBA" id="ARBA00004370"/>
    </source>
</evidence>
<dbReference type="SUPFAM" id="SSF103473">
    <property type="entry name" value="MFS general substrate transporter"/>
    <property type="match status" value="1"/>
</dbReference>
<dbReference type="RefSeq" id="WP_160897732.1">
    <property type="nucleotide sequence ID" value="NZ_WMEX01000001.1"/>
</dbReference>
<dbReference type="PROSITE" id="PS50850">
    <property type="entry name" value="MFS"/>
    <property type="match status" value="1"/>
</dbReference>
<evidence type="ECO:0000256" key="6">
    <source>
        <dbReference type="SAM" id="Phobius"/>
    </source>
</evidence>